<dbReference type="Proteomes" id="UP000800200">
    <property type="component" value="Unassembled WGS sequence"/>
</dbReference>
<keyword evidence="3 6" id="KW-1133">Transmembrane helix</keyword>
<comment type="similarity">
    <text evidence="5">Belongs to the SAT4 family.</text>
</comment>
<feature type="transmembrane region" description="Helical" evidence="6">
    <location>
        <begin position="139"/>
        <end position="160"/>
    </location>
</feature>
<dbReference type="GO" id="GO:0016020">
    <property type="term" value="C:membrane"/>
    <property type="evidence" value="ECO:0007669"/>
    <property type="project" value="UniProtKB-SubCell"/>
</dbReference>
<feature type="domain" description="Rhodopsin" evidence="7">
    <location>
        <begin position="42"/>
        <end position="282"/>
    </location>
</feature>
<evidence type="ECO:0000256" key="1">
    <source>
        <dbReference type="ARBA" id="ARBA00004141"/>
    </source>
</evidence>
<dbReference type="AlphaFoldDB" id="A0A6A6DNF8"/>
<evidence type="ECO:0000259" key="7">
    <source>
        <dbReference type="Pfam" id="PF20684"/>
    </source>
</evidence>
<evidence type="ECO:0000256" key="2">
    <source>
        <dbReference type="ARBA" id="ARBA00022692"/>
    </source>
</evidence>
<keyword evidence="9" id="KW-1185">Reference proteome</keyword>
<feature type="transmembrane region" description="Helical" evidence="6">
    <location>
        <begin position="257"/>
        <end position="277"/>
    </location>
</feature>
<dbReference type="OrthoDB" id="3897607at2759"/>
<feature type="transmembrane region" description="Helical" evidence="6">
    <location>
        <begin position="20"/>
        <end position="41"/>
    </location>
</feature>
<evidence type="ECO:0000256" key="3">
    <source>
        <dbReference type="ARBA" id="ARBA00022989"/>
    </source>
</evidence>
<dbReference type="EMBL" id="ML994669">
    <property type="protein sequence ID" value="KAF2179166.1"/>
    <property type="molecule type" value="Genomic_DNA"/>
</dbReference>
<dbReference type="InterPro" id="IPR052337">
    <property type="entry name" value="SAT4-like"/>
</dbReference>
<dbReference type="InterPro" id="IPR049326">
    <property type="entry name" value="Rhodopsin_dom_fungi"/>
</dbReference>
<organism evidence="8 9">
    <name type="scientific">Zopfia rhizophila CBS 207.26</name>
    <dbReference type="NCBI Taxonomy" id="1314779"/>
    <lineage>
        <taxon>Eukaryota</taxon>
        <taxon>Fungi</taxon>
        <taxon>Dikarya</taxon>
        <taxon>Ascomycota</taxon>
        <taxon>Pezizomycotina</taxon>
        <taxon>Dothideomycetes</taxon>
        <taxon>Dothideomycetes incertae sedis</taxon>
        <taxon>Zopfiaceae</taxon>
        <taxon>Zopfia</taxon>
    </lineage>
</organism>
<feature type="transmembrane region" description="Helical" evidence="6">
    <location>
        <begin position="105"/>
        <end position="127"/>
    </location>
</feature>
<reference evidence="8" key="1">
    <citation type="journal article" date="2020" name="Stud. Mycol.">
        <title>101 Dothideomycetes genomes: a test case for predicting lifestyles and emergence of pathogens.</title>
        <authorList>
            <person name="Haridas S."/>
            <person name="Albert R."/>
            <person name="Binder M."/>
            <person name="Bloem J."/>
            <person name="Labutti K."/>
            <person name="Salamov A."/>
            <person name="Andreopoulos B."/>
            <person name="Baker S."/>
            <person name="Barry K."/>
            <person name="Bills G."/>
            <person name="Bluhm B."/>
            <person name="Cannon C."/>
            <person name="Castanera R."/>
            <person name="Culley D."/>
            <person name="Daum C."/>
            <person name="Ezra D."/>
            <person name="Gonzalez J."/>
            <person name="Henrissat B."/>
            <person name="Kuo A."/>
            <person name="Liang C."/>
            <person name="Lipzen A."/>
            <person name="Lutzoni F."/>
            <person name="Magnuson J."/>
            <person name="Mondo S."/>
            <person name="Nolan M."/>
            <person name="Ohm R."/>
            <person name="Pangilinan J."/>
            <person name="Park H.-J."/>
            <person name="Ramirez L."/>
            <person name="Alfaro M."/>
            <person name="Sun H."/>
            <person name="Tritt A."/>
            <person name="Yoshinaga Y."/>
            <person name="Zwiers L.-H."/>
            <person name="Turgeon B."/>
            <person name="Goodwin S."/>
            <person name="Spatafora J."/>
            <person name="Crous P."/>
            <person name="Grigoriev I."/>
        </authorList>
    </citation>
    <scope>NUCLEOTIDE SEQUENCE</scope>
    <source>
        <strain evidence="8">CBS 207.26</strain>
    </source>
</reference>
<dbReference type="PANTHER" id="PTHR33048">
    <property type="entry name" value="PTH11-LIKE INTEGRAL MEMBRANE PROTEIN (AFU_ORTHOLOGUE AFUA_5G11245)"/>
    <property type="match status" value="1"/>
</dbReference>
<sequence length="387" mass="42924">MGAQLSDAAYAQPPIVPKNLALALILIACITMGLASFVITLRTYVRLTMKKSAKGWGWDDTFAVLGYGAFLTSSIFAVKAAFYGLGTPDAKLNQFLMVRCAEYMLYSQILYGLSMPFVKASVVFTLLRFTTQKKYRWTLYVMQFIASVMAIIGILASLLYCRPVQGYWNPLLGKCGNFMVVVNIGYAWTAVGIVTDWCCAILPWFVVRKLQMSKRSKVTIIIILGLGAVASTATIVRAPYLKYYLVQENRLYWNGHISIWCILESGIGIIAASLPALRSLFIKYLESTRYGSGNKSTSSKSGYVKRQGSALRTIGGSNYSSSMPLDTLDSLGKGHRPKMSNGKWKRLEDDSSSKDIIFQERTINIESESLSDVEAGVSHKKHEKFAI</sequence>
<accession>A0A6A6DNF8</accession>
<evidence type="ECO:0000313" key="8">
    <source>
        <dbReference type="EMBL" id="KAF2179166.1"/>
    </source>
</evidence>
<feature type="transmembrane region" description="Helical" evidence="6">
    <location>
        <begin position="218"/>
        <end position="237"/>
    </location>
</feature>
<keyword evidence="2 6" id="KW-0812">Transmembrane</keyword>
<comment type="subcellular location">
    <subcellularLocation>
        <location evidence="1">Membrane</location>
        <topology evidence="1">Multi-pass membrane protein</topology>
    </subcellularLocation>
</comment>
<evidence type="ECO:0000256" key="5">
    <source>
        <dbReference type="ARBA" id="ARBA00038359"/>
    </source>
</evidence>
<evidence type="ECO:0000256" key="6">
    <source>
        <dbReference type="SAM" id="Phobius"/>
    </source>
</evidence>
<dbReference type="Pfam" id="PF20684">
    <property type="entry name" value="Fung_rhodopsin"/>
    <property type="match status" value="1"/>
</dbReference>
<feature type="transmembrane region" description="Helical" evidence="6">
    <location>
        <begin position="62"/>
        <end position="85"/>
    </location>
</feature>
<evidence type="ECO:0000256" key="4">
    <source>
        <dbReference type="ARBA" id="ARBA00023136"/>
    </source>
</evidence>
<keyword evidence="4 6" id="KW-0472">Membrane</keyword>
<name>A0A6A6DNF8_9PEZI</name>
<proteinExistence type="inferred from homology"/>
<evidence type="ECO:0000313" key="9">
    <source>
        <dbReference type="Proteomes" id="UP000800200"/>
    </source>
</evidence>
<protein>
    <submittedName>
        <fullName evidence="8">GPCR, PTH11-type</fullName>
    </submittedName>
</protein>
<feature type="transmembrane region" description="Helical" evidence="6">
    <location>
        <begin position="180"/>
        <end position="206"/>
    </location>
</feature>
<gene>
    <name evidence="8" type="ORF">K469DRAFT_731256</name>
</gene>
<dbReference type="PANTHER" id="PTHR33048:SF15">
    <property type="entry name" value="INTEGRAL MEMBRANE PROTEIN"/>
    <property type="match status" value="1"/>
</dbReference>